<proteinExistence type="predicted"/>
<reference evidence="1 2" key="1">
    <citation type="journal article" date="2019" name="Sci. Rep.">
        <title>Differences in resource use lead to coexistence of seed-transmitted microbial populations.</title>
        <authorList>
            <person name="Torres-Cortes G."/>
            <person name="Garcia B.J."/>
            <person name="Compant S."/>
            <person name="Rezki S."/>
            <person name="Jones P."/>
            <person name="Preveaux A."/>
            <person name="Briand M."/>
            <person name="Roulet A."/>
            <person name="Bouchez O."/>
            <person name="Jacobson D."/>
            <person name="Barret M."/>
        </authorList>
    </citation>
    <scope>NUCLEOTIDE SEQUENCE [LARGE SCALE GENOMIC DNA]</scope>
    <source>
        <strain evidence="1 2">CFBP13511</strain>
    </source>
</reference>
<sequence>MLIQQVIQACRFLDNLFLNAVYFSPSFLSADAMSDLHPDDGGAVTTACSQAFRKIKVTR</sequence>
<dbReference type="Proteomes" id="UP000306393">
    <property type="component" value="Unassembled WGS sequence"/>
</dbReference>
<evidence type="ECO:0000313" key="2">
    <source>
        <dbReference type="Proteomes" id="UP000306393"/>
    </source>
</evidence>
<organism evidence="1 2">
    <name type="scientific">Erwinia persicina</name>
    <dbReference type="NCBI Taxonomy" id="55211"/>
    <lineage>
        <taxon>Bacteria</taxon>
        <taxon>Pseudomonadati</taxon>
        <taxon>Pseudomonadota</taxon>
        <taxon>Gammaproteobacteria</taxon>
        <taxon>Enterobacterales</taxon>
        <taxon>Erwiniaceae</taxon>
        <taxon>Erwinia</taxon>
    </lineage>
</organism>
<evidence type="ECO:0000313" key="1">
    <source>
        <dbReference type="EMBL" id="TKJ87076.1"/>
    </source>
</evidence>
<accession>A0A4U3F3D8</accession>
<dbReference type="EMBL" id="QGAC01000017">
    <property type="protein sequence ID" value="TKJ87076.1"/>
    <property type="molecule type" value="Genomic_DNA"/>
</dbReference>
<gene>
    <name evidence="1" type="ORF">EpCFBP13511_16990</name>
</gene>
<dbReference type="AlphaFoldDB" id="A0A4U3F3D8"/>
<comment type="caution">
    <text evidence="1">The sequence shown here is derived from an EMBL/GenBank/DDBJ whole genome shotgun (WGS) entry which is preliminary data.</text>
</comment>
<protein>
    <submittedName>
        <fullName evidence="1">Uncharacterized protein</fullName>
    </submittedName>
</protein>
<name>A0A4U3F3D8_9GAMM</name>